<protein>
    <submittedName>
        <fullName evidence="1">Uncharacterized protein</fullName>
    </submittedName>
</protein>
<dbReference type="Proteomes" id="UP001141327">
    <property type="component" value="Unassembled WGS sequence"/>
</dbReference>
<evidence type="ECO:0000313" key="2">
    <source>
        <dbReference type="Proteomes" id="UP001141327"/>
    </source>
</evidence>
<organism evidence="1 2">
    <name type="scientific">Paratrimastix pyriformis</name>
    <dbReference type="NCBI Taxonomy" id="342808"/>
    <lineage>
        <taxon>Eukaryota</taxon>
        <taxon>Metamonada</taxon>
        <taxon>Preaxostyla</taxon>
        <taxon>Paratrimastigidae</taxon>
        <taxon>Paratrimastix</taxon>
    </lineage>
</organism>
<comment type="caution">
    <text evidence="1">The sequence shown here is derived from an EMBL/GenBank/DDBJ whole genome shotgun (WGS) entry which is preliminary data.</text>
</comment>
<sequence>MAEQPPPAPMPPEKIKEITGFSHEQLRHVSKTVEPVPDPEIQRLHHEVTGFDKTKLQSGLRRHAHAHC</sequence>
<accession>A0ABQ8UYZ2</accession>
<name>A0ABQ8UYZ2_9EUKA</name>
<gene>
    <name evidence="1" type="ORF">PAPYR_808</name>
</gene>
<dbReference type="EMBL" id="JAPMOS010000002">
    <property type="protein sequence ID" value="KAJ4462785.1"/>
    <property type="molecule type" value="Genomic_DNA"/>
</dbReference>
<reference evidence="1" key="1">
    <citation type="journal article" date="2022" name="bioRxiv">
        <title>Genomics of Preaxostyla Flagellates Illuminates Evolutionary Transitions and the Path Towards Mitochondrial Loss.</title>
        <authorList>
            <person name="Novak L.V.F."/>
            <person name="Treitli S.C."/>
            <person name="Pyrih J."/>
            <person name="Halakuc P."/>
            <person name="Pipaliya S.V."/>
            <person name="Vacek V."/>
            <person name="Brzon O."/>
            <person name="Soukal P."/>
            <person name="Eme L."/>
            <person name="Dacks J.B."/>
            <person name="Karnkowska A."/>
            <person name="Elias M."/>
            <person name="Hampl V."/>
        </authorList>
    </citation>
    <scope>NUCLEOTIDE SEQUENCE</scope>
    <source>
        <strain evidence="1">RCP-MX</strain>
    </source>
</reference>
<proteinExistence type="predicted"/>
<keyword evidence="2" id="KW-1185">Reference proteome</keyword>
<evidence type="ECO:0000313" key="1">
    <source>
        <dbReference type="EMBL" id="KAJ4462785.1"/>
    </source>
</evidence>